<protein>
    <submittedName>
        <fullName evidence="5">Uncharacterized protein</fullName>
    </submittedName>
</protein>
<dbReference type="InterPro" id="IPR036770">
    <property type="entry name" value="Ankyrin_rpt-contain_sf"/>
</dbReference>
<evidence type="ECO:0000256" key="1">
    <source>
        <dbReference type="ARBA" id="ARBA00022737"/>
    </source>
</evidence>
<dbReference type="Gene3D" id="1.25.40.20">
    <property type="entry name" value="Ankyrin repeat-containing domain"/>
    <property type="match status" value="4"/>
</dbReference>
<evidence type="ECO:0000259" key="4">
    <source>
        <dbReference type="Pfam" id="PF24883"/>
    </source>
</evidence>
<dbReference type="PANTHER" id="PTHR10039:SF15">
    <property type="entry name" value="NACHT DOMAIN-CONTAINING PROTEIN"/>
    <property type="match status" value="1"/>
</dbReference>
<reference evidence="6" key="2">
    <citation type="journal article" date="2018" name="Nat. Commun.">
        <title>Extreme sensitivity to ultraviolet light in the fungal pathogen causing white-nose syndrome of bats.</title>
        <authorList>
            <person name="Palmer J.M."/>
            <person name="Drees K.P."/>
            <person name="Foster J.T."/>
            <person name="Lindner D.L."/>
        </authorList>
    </citation>
    <scope>NUCLEOTIDE SEQUENCE [LARGE SCALE GENOMIC DNA]</scope>
    <source>
        <strain evidence="6">UAMH 10579</strain>
    </source>
</reference>
<evidence type="ECO:0000313" key="5">
    <source>
        <dbReference type="EMBL" id="OBU00242.1"/>
    </source>
</evidence>
<feature type="repeat" description="ANK" evidence="2">
    <location>
        <begin position="683"/>
        <end position="704"/>
    </location>
</feature>
<dbReference type="Gene3D" id="3.40.50.300">
    <property type="entry name" value="P-loop containing nucleotide triphosphate hydrolases"/>
    <property type="match status" value="1"/>
</dbReference>
<organism evidence="5 6">
    <name type="scientific">Pseudogymnoascus verrucosus</name>
    <dbReference type="NCBI Taxonomy" id="342668"/>
    <lineage>
        <taxon>Eukaryota</taxon>
        <taxon>Fungi</taxon>
        <taxon>Dikarya</taxon>
        <taxon>Ascomycota</taxon>
        <taxon>Pezizomycotina</taxon>
        <taxon>Leotiomycetes</taxon>
        <taxon>Thelebolales</taxon>
        <taxon>Thelebolaceae</taxon>
        <taxon>Pseudogymnoascus</taxon>
    </lineage>
</organism>
<dbReference type="OrthoDB" id="195446at2759"/>
<evidence type="ECO:0000256" key="2">
    <source>
        <dbReference type="PROSITE-ProRule" id="PRU00023"/>
    </source>
</evidence>
<dbReference type="Pfam" id="PF24883">
    <property type="entry name" value="NPHP3_N"/>
    <property type="match status" value="1"/>
</dbReference>
<dbReference type="Pfam" id="PF22939">
    <property type="entry name" value="WHD_GPIID"/>
    <property type="match status" value="1"/>
</dbReference>
<name>A0A1B8GWL2_9PEZI</name>
<reference evidence="5 6" key="1">
    <citation type="submission" date="2016-03" db="EMBL/GenBank/DDBJ databases">
        <title>Comparative genomics of Pseudogymnoascus destructans, the fungus causing white-nose syndrome of bats.</title>
        <authorList>
            <person name="Palmer J.M."/>
            <person name="Drees K.P."/>
            <person name="Foster J.T."/>
            <person name="Lindner D.L."/>
        </authorList>
    </citation>
    <scope>NUCLEOTIDE SEQUENCE [LARGE SCALE GENOMIC DNA]</scope>
    <source>
        <strain evidence="5 6">UAMH 10579</strain>
    </source>
</reference>
<dbReference type="SUPFAM" id="SSF52540">
    <property type="entry name" value="P-loop containing nucleoside triphosphate hydrolases"/>
    <property type="match status" value="1"/>
</dbReference>
<dbReference type="PROSITE" id="PS50297">
    <property type="entry name" value="ANK_REP_REGION"/>
    <property type="match status" value="2"/>
</dbReference>
<dbReference type="SUPFAM" id="SSF48403">
    <property type="entry name" value="Ankyrin repeat"/>
    <property type="match status" value="1"/>
</dbReference>
<dbReference type="InterPro" id="IPR054471">
    <property type="entry name" value="GPIID_WHD"/>
</dbReference>
<dbReference type="GeneID" id="28835017"/>
<evidence type="ECO:0000313" key="6">
    <source>
        <dbReference type="Proteomes" id="UP000091956"/>
    </source>
</evidence>
<dbReference type="RefSeq" id="XP_018133974.1">
    <property type="nucleotide sequence ID" value="XM_018271150.2"/>
</dbReference>
<dbReference type="InterPro" id="IPR002110">
    <property type="entry name" value="Ankyrin_rpt"/>
</dbReference>
<dbReference type="SMART" id="SM00248">
    <property type="entry name" value="ANK"/>
    <property type="match status" value="9"/>
</dbReference>
<dbReference type="Pfam" id="PF12796">
    <property type="entry name" value="Ank_2"/>
    <property type="match status" value="3"/>
</dbReference>
<evidence type="ECO:0000259" key="3">
    <source>
        <dbReference type="Pfam" id="PF22939"/>
    </source>
</evidence>
<dbReference type="AlphaFoldDB" id="A0A1B8GWL2"/>
<dbReference type="Proteomes" id="UP000091956">
    <property type="component" value="Unassembled WGS sequence"/>
</dbReference>
<dbReference type="InterPro" id="IPR027417">
    <property type="entry name" value="P-loop_NTPase"/>
</dbReference>
<keyword evidence="6" id="KW-1185">Reference proteome</keyword>
<sequence>MSFGFSVGDIIAAVELANRIRKEFVNAPSQFKAISDEARSLSIVLQDVEDRLSGPDLDEKQAKELREITNSCCDVLSELKRTLDKYSELKSGYAGAGSRAKRIWNRLKWEPDDIKELRSRIIVNVTLWNAFQGKFDSQISVGILASLDQLHVRQDSQERHKEHDVVLDWITPLNYGPQHNDFINRRHVGTGKWLLESPEFKEWVETSKTLFCPGMPGAGKTILTSVAIDELNNRFQDDKSIGVAYLYCNFRRQHEQRAEELLASLLKQLIQRQRSIPNNVQTLYNRYKWEKKQMSFAEILSSLRLVATTIYSRVFIIVDALDECQVSDSGRTKFLEAILNLQAECKTRINIFATSRFIPEIRERFTDAIQREIVAHPDDVRRYIDGHIQGLPRCVRQSPDLQDEIKKRIANAVDGMFLLAKLYLDAIKGKKSPKAIRKALEDLPSGFQAYDETYDKAYEDAMERIEGQISDERELAVQVIYWITCAKTPLTTSQLEVALAIERESFEFDEDNICPVEDMVSVCAGLVTIDEESGIIRLVHYTAQQYFKRTQGKWFPQIETNMAAICCTYLSFEQFGSGIWLEDKQLQQREEDNVLYSYAAHNWGLHAREDSTLIPEVATFLDKQDQVEAASQSQLYGVITQIAIVRLHQPRKMTGLHLAAYFGLEKAVQFLVGRQSPDAKDSNERTPLSYAAENGHEAVVKLLLATDGVDPSSKLTGLRVTSLYFAAGKGHEAIVRLLLAQEGVGPESMDSYGQSVLSLAAENGHLPIVKLLLDIDGVDPNRKGGRREETPLSFAISNGHVPVIKLLLARCAKDGINTDTQDGLGGYTPLHSAAQRGDEEVVRLLLAQKGVNVNNLSMQTYTTPIVDAAEGGHEVVVELLLAHENIVPDFQDSPFKATALQRAAENGHEGVVRLLLAHKGVNPDVYGRGESALSLAARKGHMGIVQQLQDHKSINKA</sequence>
<dbReference type="STRING" id="342668.A0A1B8GWL2"/>
<feature type="domain" description="Nephrocystin 3-like N-terminal" evidence="4">
    <location>
        <begin position="189"/>
        <end position="356"/>
    </location>
</feature>
<dbReference type="PANTHER" id="PTHR10039">
    <property type="entry name" value="AMELOGENIN"/>
    <property type="match status" value="1"/>
</dbReference>
<proteinExistence type="predicted"/>
<accession>A0A1B8GWL2</accession>
<dbReference type="EMBL" id="KV460209">
    <property type="protein sequence ID" value="OBU00242.1"/>
    <property type="molecule type" value="Genomic_DNA"/>
</dbReference>
<dbReference type="PROSITE" id="PS50088">
    <property type="entry name" value="ANK_REPEAT"/>
    <property type="match status" value="2"/>
</dbReference>
<gene>
    <name evidence="5" type="ORF">VE01_01631</name>
</gene>
<keyword evidence="1" id="KW-0677">Repeat</keyword>
<dbReference type="InterPro" id="IPR056884">
    <property type="entry name" value="NPHP3-like_N"/>
</dbReference>
<feature type="repeat" description="ANK" evidence="2">
    <location>
        <begin position="825"/>
        <end position="858"/>
    </location>
</feature>
<keyword evidence="2" id="KW-0040">ANK repeat</keyword>
<feature type="domain" description="GPI inositol-deacylase winged helix" evidence="3">
    <location>
        <begin position="470"/>
        <end position="548"/>
    </location>
</feature>